<proteinExistence type="inferred from homology"/>
<comment type="similarity">
    <text evidence="1">Belongs to the universal stress protein A family.</text>
</comment>
<dbReference type="Gene3D" id="3.40.50.12370">
    <property type="match status" value="1"/>
</dbReference>
<feature type="domain" description="UspA" evidence="2">
    <location>
        <begin position="4"/>
        <end position="146"/>
    </location>
</feature>
<feature type="domain" description="UspA" evidence="2">
    <location>
        <begin position="156"/>
        <end position="278"/>
    </location>
</feature>
<evidence type="ECO:0000259" key="2">
    <source>
        <dbReference type="Pfam" id="PF00582"/>
    </source>
</evidence>
<comment type="caution">
    <text evidence="3">The sequence shown here is derived from an EMBL/GenBank/DDBJ whole genome shotgun (WGS) entry which is preliminary data.</text>
</comment>
<dbReference type="CDD" id="cd00293">
    <property type="entry name" value="USP-like"/>
    <property type="match status" value="1"/>
</dbReference>
<evidence type="ECO:0000313" key="3">
    <source>
        <dbReference type="EMBL" id="ROR35212.1"/>
    </source>
</evidence>
<dbReference type="PRINTS" id="PR01438">
    <property type="entry name" value="UNVRSLSTRESS"/>
</dbReference>
<keyword evidence="4" id="KW-1185">Reference proteome</keyword>
<dbReference type="AlphaFoldDB" id="A0A3N1YBZ5"/>
<accession>A0A3N1YBZ5</accession>
<dbReference type="Proteomes" id="UP000276634">
    <property type="component" value="Unassembled WGS sequence"/>
</dbReference>
<dbReference type="PANTHER" id="PTHR46268:SF15">
    <property type="entry name" value="UNIVERSAL STRESS PROTEIN HP_0031"/>
    <property type="match status" value="1"/>
</dbReference>
<dbReference type="SUPFAM" id="SSF52402">
    <property type="entry name" value="Adenine nucleotide alpha hydrolases-like"/>
    <property type="match status" value="2"/>
</dbReference>
<sequence>MAIRDILVHLDPTPRCRARLELALALASAHGARVVGLYAVAAPYVPDFVPGVAPEQLREADRAKAAEAERAFREAAGRAGVEHEWRGPDGRPLGLADVIDEVVVHARHADLAIVGQHDDDDALGLVPADLPDQVLLDAGRPVLVVPYAGQFRSVGERVMVAWNASREATRAVHDALPLLRAAKKVVVLAVNPGEAPGAGHGEIPGADISAHLARHGVKAEAEHVHADDIQVGDMLLSRAADEGVDLIVCGGYGQPRLREVVLGGVTRHLLKQMTVPVLFSH</sequence>
<dbReference type="RefSeq" id="WP_123400840.1">
    <property type="nucleotide sequence ID" value="NZ_RJVI01000001.1"/>
</dbReference>
<gene>
    <name evidence="3" type="ORF">EDC57_1129</name>
</gene>
<reference evidence="3 4" key="1">
    <citation type="submission" date="2018-11" db="EMBL/GenBank/DDBJ databases">
        <title>Genomic Encyclopedia of Type Strains, Phase IV (KMG-IV): sequencing the most valuable type-strain genomes for metagenomic binning, comparative biology and taxonomic classification.</title>
        <authorList>
            <person name="Goeker M."/>
        </authorList>
    </citation>
    <scope>NUCLEOTIDE SEQUENCE [LARGE SCALE GENOMIC DNA]</scope>
    <source>
        <strain evidence="3 4">DSM 100275</strain>
    </source>
</reference>
<dbReference type="OrthoDB" id="9804721at2"/>
<dbReference type="PANTHER" id="PTHR46268">
    <property type="entry name" value="STRESS RESPONSE PROTEIN NHAX"/>
    <property type="match status" value="1"/>
</dbReference>
<name>A0A3N1YBZ5_9GAMM</name>
<dbReference type="InterPro" id="IPR006016">
    <property type="entry name" value="UspA"/>
</dbReference>
<dbReference type="Pfam" id="PF00582">
    <property type="entry name" value="Usp"/>
    <property type="match status" value="2"/>
</dbReference>
<organism evidence="3 4">
    <name type="scientific">Inmirania thermothiophila</name>
    <dbReference type="NCBI Taxonomy" id="1750597"/>
    <lineage>
        <taxon>Bacteria</taxon>
        <taxon>Pseudomonadati</taxon>
        <taxon>Pseudomonadota</taxon>
        <taxon>Gammaproteobacteria</taxon>
        <taxon>Chromatiales</taxon>
        <taxon>Ectothiorhodospiraceae</taxon>
        <taxon>Inmirania</taxon>
    </lineage>
</organism>
<evidence type="ECO:0000256" key="1">
    <source>
        <dbReference type="ARBA" id="ARBA00008791"/>
    </source>
</evidence>
<dbReference type="EMBL" id="RJVI01000001">
    <property type="protein sequence ID" value="ROR35212.1"/>
    <property type="molecule type" value="Genomic_DNA"/>
</dbReference>
<dbReference type="InterPro" id="IPR006015">
    <property type="entry name" value="Universal_stress_UspA"/>
</dbReference>
<evidence type="ECO:0000313" key="4">
    <source>
        <dbReference type="Proteomes" id="UP000276634"/>
    </source>
</evidence>
<protein>
    <submittedName>
        <fullName evidence="3">Nucleotide-binding universal stress UspA family protein</fullName>
    </submittedName>
</protein>